<evidence type="ECO:0000313" key="1">
    <source>
        <dbReference type="EMBL" id="APQ42169.1"/>
    </source>
</evidence>
<dbReference type="GeneID" id="63210629"/>
<organism evidence="1 2">
    <name type="scientific">Mycobacterium phage MrMagoo</name>
    <dbReference type="NCBI Taxonomy" id="1927020"/>
    <lineage>
        <taxon>Viruses</taxon>
        <taxon>Duplodnaviria</taxon>
        <taxon>Heunggongvirae</taxon>
        <taxon>Uroviricota</taxon>
        <taxon>Caudoviricetes</taxon>
        <taxon>Vilmaviridae</taxon>
        <taxon>Mclasvirinae</taxon>
        <taxon>Reyvirus</taxon>
        <taxon>Reyvirus mrmagoo</taxon>
    </lineage>
</organism>
<proteinExistence type="predicted"/>
<evidence type="ECO:0000313" key="2">
    <source>
        <dbReference type="Proteomes" id="UP000225965"/>
    </source>
</evidence>
<dbReference type="KEGG" id="vg:63210629"/>
<reference evidence="1 2" key="1">
    <citation type="submission" date="2016-11" db="EMBL/GenBank/DDBJ databases">
        <authorList>
            <person name="Brown T."/>
            <person name="Davidson K."/>
            <person name="Doll Z."/>
            <person name="Jansson R."/>
            <person name="Janyszek T."/>
            <person name="Lwin C."/>
            <person name="Patil S."/>
            <person name="Piper J."/>
            <person name="Rajendiran N."/>
            <person name="Rittenhouse N.L."/>
            <person name="Younker T.P."/>
            <person name="Zhang J."/>
            <person name="Garlena R.A."/>
            <person name="Russell D.A."/>
            <person name="Pope W.H."/>
            <person name="Jacobs-Sera D."/>
            <person name="Hatfull G.F."/>
        </authorList>
    </citation>
    <scope>NUCLEOTIDE SEQUENCE [LARGE SCALE GENOMIC DNA]</scope>
</reference>
<keyword evidence="2" id="KW-1185">Reference proteome</keyword>
<gene>
    <name evidence="1" type="primary">65</name>
    <name evidence="1" type="ORF">PBI_MRMAGOO_65</name>
</gene>
<protein>
    <recommendedName>
        <fullName evidence="3">Exonuclease</fullName>
    </recommendedName>
</protein>
<dbReference type="RefSeq" id="YP_010013971.1">
    <property type="nucleotide sequence ID" value="NC_053515.1"/>
</dbReference>
<evidence type="ECO:0008006" key="3">
    <source>
        <dbReference type="Google" id="ProtNLM"/>
    </source>
</evidence>
<name>A0A1L6BYK3_9CAUD</name>
<accession>A0A1L6BYK3</accession>
<dbReference type="EMBL" id="KY223999">
    <property type="protein sequence ID" value="APQ42169.1"/>
    <property type="molecule type" value="Genomic_DNA"/>
</dbReference>
<dbReference type="Proteomes" id="UP000225965">
    <property type="component" value="Segment"/>
</dbReference>
<sequence>MIGAAVSPPIINRVKAIVAKGGNWDSAKGDLKEIVKNAEIVGGSQNKADRGTSIHDFCEAIETDTLDWNLVPEELKGPLDGYYEDIASSPHLKILAREIFLSVNVPMKTPTGNAYVLRAAGSADRIGEIDGKRFMIDIKTGKDDQFRMGVSGQLALYTEGEIYRDPGVVQDVPWAEFYPNADGTAEYASHDCDYDEALMFHCPQQPTMNGRWHWRILRVPLERGRQIIRCGQWKRKLKYIPEFRQVDL</sequence>